<dbReference type="Proteomes" id="UP000432350">
    <property type="component" value="Unassembled WGS sequence"/>
</dbReference>
<sequence length="39" mass="4517">MFCLFIRFDLGSLDANVKDKREVMNLGFLVIIRGREKTA</sequence>
<proteinExistence type="predicted"/>
<gene>
    <name evidence="1" type="ORF">SPHINGO8BC_50400</name>
</gene>
<name>A0A654BV30_SPHMU</name>
<evidence type="ECO:0000313" key="1">
    <source>
        <dbReference type="EMBL" id="VXC84448.1"/>
    </source>
</evidence>
<organism evidence="1 2">
    <name type="scientific">Sphingobacterium multivorum</name>
    <dbReference type="NCBI Taxonomy" id="28454"/>
    <lineage>
        <taxon>Bacteria</taxon>
        <taxon>Pseudomonadati</taxon>
        <taxon>Bacteroidota</taxon>
        <taxon>Sphingobacteriia</taxon>
        <taxon>Sphingobacteriales</taxon>
        <taxon>Sphingobacteriaceae</taxon>
        <taxon>Sphingobacterium</taxon>
    </lineage>
</organism>
<accession>A0A654BV30</accession>
<evidence type="ECO:0000313" key="2">
    <source>
        <dbReference type="Proteomes" id="UP000432350"/>
    </source>
</evidence>
<dbReference type="EMBL" id="CABWMV010000024">
    <property type="protein sequence ID" value="VXC84448.1"/>
    <property type="molecule type" value="Genomic_DNA"/>
</dbReference>
<protein>
    <submittedName>
        <fullName evidence="1">Uncharacterized protein</fullName>
    </submittedName>
</protein>
<reference evidence="1 2" key="1">
    <citation type="submission" date="2019-10" db="EMBL/GenBank/DDBJ databases">
        <authorList>
            <person name="Karimi E."/>
        </authorList>
    </citation>
    <scope>NUCLEOTIDE SEQUENCE [LARGE SCALE GENOMIC DNA]</scope>
    <source>
        <strain evidence="1">Sphingobacterium sp. 8BC</strain>
    </source>
</reference>
<dbReference type="AlphaFoldDB" id="A0A654BV30"/>